<dbReference type="RefSeq" id="WP_069960929.1">
    <property type="nucleotide sequence ID" value="NZ_CP016094.1"/>
</dbReference>
<evidence type="ECO:0000313" key="5">
    <source>
        <dbReference type="Proteomes" id="UP000095228"/>
    </source>
</evidence>
<dbReference type="Pfam" id="PF14559">
    <property type="entry name" value="TPR_19"/>
    <property type="match status" value="3"/>
</dbReference>
<dbReference type="KEGG" id="obg:Verru16b_00646"/>
<dbReference type="InterPro" id="IPR011990">
    <property type="entry name" value="TPR-like_helical_dom_sf"/>
</dbReference>
<dbReference type="Proteomes" id="UP000095228">
    <property type="component" value="Chromosome"/>
</dbReference>
<name>A0A1D8ARR9_9BACT</name>
<dbReference type="SMART" id="SM00028">
    <property type="entry name" value="TPR"/>
    <property type="match status" value="8"/>
</dbReference>
<dbReference type="Pfam" id="PF13432">
    <property type="entry name" value="TPR_16"/>
    <property type="match status" value="1"/>
</dbReference>
<accession>A0A1D8ARR9</accession>
<sequence>MVGAVLLLVALGGAGGYLWQRAARNARVRADLPALPATGTNATLRDLLAQARAAAETGRLEAVAELGRLCHANEFRPEAEACWRLLIREQPGEARWHYYLADLRRMAGDQAETEAALERTVAADGTAATAWLQLAEMKFKSGRPDAAETAYRRRLALLPGDPYAELGLARIAQLRGQADDTSRRLELILAQHPKFSAAHNLYAELQSAAGREDLADLHRWLGREAGRFREAEDPWLEDLNERCYDPRRLCHLGVIAYQTNHGDRGRARFERALALAPSDPLPYEMLGSLLLELGSAEAARALLADGIARAERTAPSPQHYLRLSEACRTLQQPEPARQALVDGLRRHPDSPELLHARGNQLKADGQTAEAAAAYRRALELNPAFVEADFALALLLLETGRPAEAVAALDHALSMQPTFPKARLLLARLEMEVGRFDAAGHHLLPLLKANPGSPEIRQIVASWRLQAGRAAEKSDPAAAEQHYRAGLALVPDQADLNAGLGVRLLVTDRVPEAVPLLETFYRLQPANPQAALFLGQAYARSGRMPDARRVLAAGLDQAERAGQTATARNFREILSMLPR</sequence>
<evidence type="ECO:0000256" key="1">
    <source>
        <dbReference type="ARBA" id="ARBA00022737"/>
    </source>
</evidence>
<dbReference type="Pfam" id="PF07719">
    <property type="entry name" value="TPR_2"/>
    <property type="match status" value="1"/>
</dbReference>
<proteinExistence type="predicted"/>
<dbReference type="SUPFAM" id="SSF48452">
    <property type="entry name" value="TPR-like"/>
    <property type="match status" value="2"/>
</dbReference>
<protein>
    <submittedName>
        <fullName evidence="4">Tetratricopeptide repeat protein</fullName>
    </submittedName>
</protein>
<dbReference type="Gene3D" id="1.25.40.10">
    <property type="entry name" value="Tetratricopeptide repeat domain"/>
    <property type="match status" value="2"/>
</dbReference>
<keyword evidence="1" id="KW-0677">Repeat</keyword>
<feature type="repeat" description="TPR" evidence="3">
    <location>
        <begin position="351"/>
        <end position="384"/>
    </location>
</feature>
<keyword evidence="5" id="KW-1185">Reference proteome</keyword>
<evidence type="ECO:0000256" key="2">
    <source>
        <dbReference type="ARBA" id="ARBA00022803"/>
    </source>
</evidence>
<dbReference type="AlphaFoldDB" id="A0A1D8ARR9"/>
<dbReference type="STRING" id="1838286.Verru16b_00646"/>
<dbReference type="InterPro" id="IPR013105">
    <property type="entry name" value="TPR_2"/>
</dbReference>
<dbReference type="EMBL" id="CP016094">
    <property type="protein sequence ID" value="AOS43595.1"/>
    <property type="molecule type" value="Genomic_DNA"/>
</dbReference>
<dbReference type="InterPro" id="IPR052943">
    <property type="entry name" value="TMTC_O-mannosyl-trnsfr"/>
</dbReference>
<gene>
    <name evidence="4" type="ORF">Verru16b_00646</name>
</gene>
<dbReference type="PANTHER" id="PTHR44809">
    <property type="match status" value="1"/>
</dbReference>
<feature type="repeat" description="TPR" evidence="3">
    <location>
        <begin position="128"/>
        <end position="161"/>
    </location>
</feature>
<keyword evidence="2 3" id="KW-0802">TPR repeat</keyword>
<dbReference type="PATRIC" id="fig|1838286.3.peg.654"/>
<evidence type="ECO:0000313" key="4">
    <source>
        <dbReference type="EMBL" id="AOS43595.1"/>
    </source>
</evidence>
<reference evidence="4 5" key="1">
    <citation type="submission" date="2016-06" db="EMBL/GenBank/DDBJ databases">
        <title>Three novel species with peptidoglycan cell walls form the new genus Lacunisphaera gen. nov. in the family Opitutaceae of the verrucomicrobial subdivision 4.</title>
        <authorList>
            <person name="Rast P."/>
            <person name="Gloeckner I."/>
            <person name="Jogler M."/>
            <person name="Boedeker C."/>
            <person name="Jeske O."/>
            <person name="Wiegand S."/>
            <person name="Reinhardt R."/>
            <person name="Schumann P."/>
            <person name="Rohde M."/>
            <person name="Spring S."/>
            <person name="Gloeckner F.O."/>
            <person name="Jogler C."/>
        </authorList>
    </citation>
    <scope>NUCLEOTIDE SEQUENCE [LARGE SCALE GENOMIC DNA]</scope>
    <source>
        <strain evidence="4 5">IG16b</strain>
    </source>
</reference>
<evidence type="ECO:0000256" key="3">
    <source>
        <dbReference type="PROSITE-ProRule" id="PRU00339"/>
    </source>
</evidence>
<dbReference type="PANTHER" id="PTHR44809:SF1">
    <property type="entry name" value="PROTEIN O-MANNOSYL-TRANSFERASE TMTC1"/>
    <property type="match status" value="1"/>
</dbReference>
<dbReference type="PROSITE" id="PS50005">
    <property type="entry name" value="TPR"/>
    <property type="match status" value="2"/>
</dbReference>
<organism evidence="4 5">
    <name type="scientific">Lacunisphaera limnophila</name>
    <dbReference type="NCBI Taxonomy" id="1838286"/>
    <lineage>
        <taxon>Bacteria</taxon>
        <taxon>Pseudomonadati</taxon>
        <taxon>Verrucomicrobiota</taxon>
        <taxon>Opitutia</taxon>
        <taxon>Opitutales</taxon>
        <taxon>Opitutaceae</taxon>
        <taxon>Lacunisphaera</taxon>
    </lineage>
</organism>
<dbReference type="InterPro" id="IPR019734">
    <property type="entry name" value="TPR_rpt"/>
</dbReference>